<keyword evidence="2" id="KW-0732">Signal</keyword>
<dbReference type="Proteomes" id="UP000197050">
    <property type="component" value="Chromosome"/>
</dbReference>
<evidence type="ECO:0000313" key="7">
    <source>
        <dbReference type="Proteomes" id="UP001272940"/>
    </source>
</evidence>
<feature type="signal peptide" evidence="2">
    <location>
        <begin position="1"/>
        <end position="24"/>
    </location>
</feature>
<dbReference type="GeneID" id="34013682"/>
<evidence type="ECO:0000256" key="2">
    <source>
        <dbReference type="SAM" id="SignalP"/>
    </source>
</evidence>
<keyword evidence="7" id="KW-1185">Reference proteome</keyword>
<protein>
    <submittedName>
        <fullName evidence="5">PPC domain-containing protein</fullName>
    </submittedName>
    <submittedName>
        <fullName evidence="4">Peptidase</fullName>
    </submittedName>
</protein>
<accession>A0A1Z3UDE1</accession>
<evidence type="ECO:0000259" key="3">
    <source>
        <dbReference type="Pfam" id="PF04151"/>
    </source>
</evidence>
<sequence length="632" mass="67181">MNRPSLAAAVSTLALLWAVAPAVAQDAQSLRIGANVTGALTDGDAKAADDEYRYDDYRFEARAGQRLEATLRSDAFDAYLEVYDDGAAGEPLASDDDGLGDGTNARLRFTPDQAGTYVLRARTLSGLDGGDYRLSLQERPAPPRAPRPGGIRVGATQSGELTTRDPEQEDGGRYDAYAFRANAGDRFVVTLDSEAFDPLVRVGRMNGPDFIEISSNDDAPGGGLNSRLTFTAPTAGEYVIRATSLEDGLGRYELGLAEAPPAPPSKPIAIGDEIKGELGSDSATNDGGQRAETYRFTGTNGQRVAIEMKSSDFDAYLTLRRASDDTVLAEDDDGAGSGTDARIARTLEADGDYIIEARGFSDEAEGDYTLKLTETAPPPPPTTATLGQTVEGEITDEDPQGDDGKRYDAYVFSGTEGQRVQAILRSGDFDAYLEIGKADGEFEALASDDDGLAEGTDSRLNFTLPSDGNYVVRAMPLDAEGKGLYSLELLDRGPEPKPGSLLIGSTVRGTLSNSAALSDEGAFFDAYRFQAKKDEKLRLTMVSNAFDSFIDLGKEDEDGDFTSLATDDDSLSDAHAKLDWTAPDDGWYVVRARAYGPNQMGAYALTVERQPAGASTSARDDAPAATAPKSGT</sequence>
<evidence type="ECO:0000313" key="5">
    <source>
        <dbReference type="EMBL" id="MDX2336233.1"/>
    </source>
</evidence>
<dbReference type="RefSeq" id="WP_084375325.1">
    <property type="nucleotide sequence ID" value="NZ_CP022048.2"/>
</dbReference>
<feature type="chain" id="PRO_5011288052" evidence="2">
    <location>
        <begin position="25"/>
        <end position="632"/>
    </location>
</feature>
<reference evidence="6" key="1">
    <citation type="submission" date="2017-06" db="EMBL/GenBank/DDBJ databases">
        <title>FDA dAtabase for Regulatory Grade micrObial Sequences (FDA-ARGOS): Supporting development and validation of Infectious Disease Dx tests.</title>
        <authorList>
            <person name="Minogue T."/>
            <person name="Wolcott M."/>
            <person name="Wasieloski L."/>
            <person name="Aguilar W."/>
            <person name="Moore D."/>
            <person name="Tallon L."/>
            <person name="Sadzewicz L."/>
            <person name="Sengamalay N."/>
            <person name="Ott S."/>
            <person name="Godinez A."/>
            <person name="Nagaraj S."/>
            <person name="Nadendla S."/>
            <person name="Geyer C."/>
            <person name="Sichtig H."/>
        </authorList>
    </citation>
    <scope>NUCLEOTIDE SEQUENCE [LARGE SCALE GENOMIC DNA]</scope>
    <source>
        <strain evidence="6">FDAARGOS_289</strain>
    </source>
</reference>
<dbReference type="InterPro" id="IPR007280">
    <property type="entry name" value="Peptidase_C_arc/bac"/>
</dbReference>
<feature type="region of interest" description="Disordered" evidence="1">
    <location>
        <begin position="372"/>
        <end position="404"/>
    </location>
</feature>
<organism evidence="4 6">
    <name type="scientific">Brevundimonas vesicularis</name>
    <name type="common">Pseudomonas vesicularis</name>
    <dbReference type="NCBI Taxonomy" id="41276"/>
    <lineage>
        <taxon>Bacteria</taxon>
        <taxon>Pseudomonadati</taxon>
        <taxon>Pseudomonadota</taxon>
        <taxon>Alphaproteobacteria</taxon>
        <taxon>Caulobacterales</taxon>
        <taxon>Caulobacteraceae</taxon>
        <taxon>Brevundimonas</taxon>
    </lineage>
</organism>
<reference evidence="4" key="2">
    <citation type="submission" date="2017-12" db="EMBL/GenBank/DDBJ databases">
        <title>FDA dAtabase for Regulatory Grade micrObial Sequences (FDA-ARGOS): Supporting development and validation of Infectious Disease Dx tests.</title>
        <authorList>
            <person name="Campos J."/>
            <person name="Goldberg B."/>
            <person name="Tallon L."/>
            <person name="Sadzewicz L."/>
            <person name="Sengamalay N."/>
            <person name="Ott S."/>
            <person name="Godinez A."/>
            <person name="Nagaraj S."/>
            <person name="Vavikolanu K."/>
            <person name="Vyas G."/>
            <person name="Nadendla S."/>
            <person name="Aluvathingal J."/>
            <person name="Geyer C."/>
            <person name="Nandy P."/>
            <person name="Hobson J."/>
            <person name="Sichtig H."/>
        </authorList>
    </citation>
    <scope>NUCLEOTIDE SEQUENCE</scope>
    <source>
        <strain evidence="4">FDAARGOS_289</strain>
    </source>
</reference>
<feature type="domain" description="Peptidase C-terminal archaeal/bacterial" evidence="3">
    <location>
        <begin position="54"/>
        <end position="122"/>
    </location>
</feature>
<feature type="domain" description="Peptidase C-terminal archaeal/bacterial" evidence="3">
    <location>
        <begin position="293"/>
        <end position="358"/>
    </location>
</feature>
<feature type="region of interest" description="Disordered" evidence="1">
    <location>
        <begin position="609"/>
        <end position="632"/>
    </location>
</feature>
<dbReference type="Gene3D" id="2.60.120.380">
    <property type="match status" value="5"/>
</dbReference>
<dbReference type="Pfam" id="PF04151">
    <property type="entry name" value="PPC"/>
    <property type="match status" value="3"/>
</dbReference>
<dbReference type="KEGG" id="bvc:CEP68_15360"/>
<feature type="region of interest" description="Disordered" evidence="1">
    <location>
        <begin position="135"/>
        <end position="171"/>
    </location>
</feature>
<feature type="compositionally biased region" description="Basic and acidic residues" evidence="1">
    <location>
        <begin position="162"/>
        <end position="171"/>
    </location>
</feature>
<dbReference type="AlphaFoldDB" id="A0A1Z3UDE1"/>
<dbReference type="EMBL" id="JAMYEC010000012">
    <property type="protein sequence ID" value="MDX2336233.1"/>
    <property type="molecule type" value="Genomic_DNA"/>
</dbReference>
<name>A0A1Z3UDE1_BREVE</name>
<feature type="domain" description="Peptidase C-terminal archaeal/bacterial" evidence="3">
    <location>
        <begin position="174"/>
        <end position="243"/>
    </location>
</feature>
<evidence type="ECO:0000313" key="4">
    <source>
        <dbReference type="EMBL" id="ASE41265.1"/>
    </source>
</evidence>
<evidence type="ECO:0000256" key="1">
    <source>
        <dbReference type="SAM" id="MobiDB-lite"/>
    </source>
</evidence>
<gene>
    <name evidence="4" type="ORF">CEP68_15360</name>
    <name evidence="5" type="ORF">NJD11_14940</name>
</gene>
<dbReference type="EMBL" id="CP022048">
    <property type="protein sequence ID" value="ASE41265.1"/>
    <property type="molecule type" value="Genomic_DNA"/>
</dbReference>
<evidence type="ECO:0000313" key="6">
    <source>
        <dbReference type="Proteomes" id="UP000197050"/>
    </source>
</evidence>
<reference evidence="5" key="3">
    <citation type="submission" date="2022-06" db="EMBL/GenBank/DDBJ databases">
        <authorList>
            <person name="Hesketh-Best P.J."/>
            <person name="Koch M.J."/>
        </authorList>
    </citation>
    <scope>NUCLEOTIDE SEQUENCE</scope>
    <source>
        <strain evidence="5">PC206-O</strain>
    </source>
</reference>
<reference evidence="5 7" key="4">
    <citation type="journal article" date="2023" name="FEMS Microbes">
        <title>Whole genomes of deep-sea sponge-associated bacteria exhibit high novel natural product potential.</title>
        <authorList>
            <person name="Hesketh-Best P.J."/>
            <person name="January G.G."/>
            <person name="Koch M.J."/>
            <person name="Warburton P.J."/>
            <person name="Howell K.L."/>
            <person name="Upton M."/>
        </authorList>
    </citation>
    <scope>NUCLEOTIDE SEQUENCE [LARGE SCALE GENOMIC DNA]</scope>
    <source>
        <strain evidence="5 7">PC206-O</strain>
    </source>
</reference>
<proteinExistence type="predicted"/>
<dbReference type="Proteomes" id="UP001272940">
    <property type="component" value="Unassembled WGS sequence"/>
</dbReference>